<sequence>MLVRQCGSCLDWGVLRLVNGLCWSCRGWLENRETARCPRCCRVGAVDGDGLCRPCVIAVREEIRAGVDAVFPGPTQLHVFVLGLGQQGARNLPRPRGSAAPFMGPQEVRGLVDDPRICPAVMRGQLTLFPVRRRFERGDARLISGRRWPEEEVLQALAGQRAASAGLSGTWPQMVLRLIRCALAIRDAEGEVLVSEEMLDQVRLPLKAAAGELLSQAGLLRPRTSPPPVSWPVRSCADCECWGVTTTLCRGCDEWRKNRDRYRVGRCPRCRRDGLPLHAGKDLCSGCLAYVREVGPQTVAVSVTQLAFAGPLAHQLKRRAGELGFVVHPRSGPLSRARARAREVSSPAGRAMPVPVGAGQLSLFAMPRTWHRESHAPVLSLPPLPAPVQELFDTFTAGYPRVWLADKRNVPGGAALVLHTLLARLGAHEPIPERDVRSLAGTVAAGTAATCRVISFLRAHALLEADELFETPRQLLADVQRQVHPRLTDMSQERRDRHDEKALRTRIAQLPAPMADQLSAWVRVLRGQGRYRHPLQTGGSFGATWAWPGPP</sequence>
<accession>A0A100JTD0</accession>
<organism evidence="1 2">
    <name type="scientific">Streptomyces scabiei</name>
    <dbReference type="NCBI Taxonomy" id="1930"/>
    <lineage>
        <taxon>Bacteria</taxon>
        <taxon>Bacillati</taxon>
        <taxon>Actinomycetota</taxon>
        <taxon>Actinomycetes</taxon>
        <taxon>Kitasatosporales</taxon>
        <taxon>Streptomycetaceae</taxon>
        <taxon>Streptomyces</taxon>
    </lineage>
</organism>
<comment type="caution">
    <text evidence="1">The sequence shown here is derived from an EMBL/GenBank/DDBJ whole genome shotgun (WGS) entry which is preliminary data.</text>
</comment>
<gene>
    <name evidence="1" type="ORF">SsS58_05743</name>
</gene>
<evidence type="ECO:0000313" key="1">
    <source>
        <dbReference type="EMBL" id="GAQ65334.1"/>
    </source>
</evidence>
<reference evidence="2" key="1">
    <citation type="submission" date="2015-11" db="EMBL/GenBank/DDBJ databases">
        <authorList>
            <consortium name="Cross-ministerial Strategic Innovation Promotion Program (SIP) consortium"/>
            <person name="Tomihama T."/>
            <person name="Ikenaga M."/>
            <person name="Sakai M."/>
            <person name="Okubo T."/>
            <person name="Ikeda S."/>
        </authorList>
    </citation>
    <scope>NUCLEOTIDE SEQUENCE [LARGE SCALE GENOMIC DNA]</scope>
    <source>
        <strain evidence="2">S58</strain>
    </source>
</reference>
<reference evidence="1 2" key="2">
    <citation type="journal article" date="2016" name="Genome Announc.">
        <title>Draft Genome Sequences of Streptomyces scabiei S58, Streptomyces turgidiscabies T45, and Streptomyces acidiscabies a10, the Pathogens of Potato Common Scab, Isolated in Japan.</title>
        <authorList>
            <person name="Tomihama T."/>
            <person name="Nishi Y."/>
            <person name="Sakai M."/>
            <person name="Ikenaga M."/>
            <person name="Okubo T."/>
            <person name="Ikeda S."/>
        </authorList>
    </citation>
    <scope>NUCLEOTIDE SEQUENCE [LARGE SCALE GENOMIC DNA]</scope>
    <source>
        <strain evidence="1 2">S58</strain>
    </source>
</reference>
<proteinExistence type="predicted"/>
<reference evidence="2" key="3">
    <citation type="submission" date="2016-02" db="EMBL/GenBank/DDBJ databases">
        <title>Draft genome of pathogenic Streptomyces sp. in Japan.</title>
        <authorList>
            <person name="Tomihama T."/>
            <person name="Ikenaga M."/>
            <person name="Sakai M."/>
            <person name="Okubo T."/>
            <person name="Ikeda S."/>
        </authorList>
    </citation>
    <scope>NUCLEOTIDE SEQUENCE [LARGE SCALE GENOMIC DNA]</scope>
    <source>
        <strain evidence="2">S58</strain>
    </source>
</reference>
<protein>
    <submittedName>
        <fullName evidence="1">Uncharacterized protein</fullName>
    </submittedName>
</protein>
<dbReference type="EMBL" id="BCMM01000029">
    <property type="protein sequence ID" value="GAQ65334.1"/>
    <property type="molecule type" value="Genomic_DNA"/>
</dbReference>
<dbReference type="AlphaFoldDB" id="A0A100JTD0"/>
<evidence type="ECO:0000313" key="2">
    <source>
        <dbReference type="Proteomes" id="UP000067448"/>
    </source>
</evidence>
<name>A0A100JTD0_STRSC</name>
<dbReference type="Proteomes" id="UP000067448">
    <property type="component" value="Unassembled WGS sequence"/>
</dbReference>